<dbReference type="RefSeq" id="WP_005529679.1">
    <property type="nucleotide sequence ID" value="NZ_CP066290.1"/>
</dbReference>
<protein>
    <recommendedName>
        <fullName evidence="2">Chitin-binding type-3 domain-containing protein</fullName>
    </recommendedName>
</protein>
<sequence length="83" mass="9345">MLYVGSKYPSNVAVGSREAKAVFRGSTPQWAPPWQVTATYAVGDIVASRGGFWECIKAHSSKNIYEPGSDYGSQDYYWRMYRP</sequence>
<gene>
    <name evidence="3" type="ORF">Cst04h_02030</name>
    <name evidence="4" type="ORF">Cst04h_29090</name>
</gene>
<evidence type="ECO:0000256" key="1">
    <source>
        <dbReference type="ARBA" id="ARBA00022801"/>
    </source>
</evidence>
<evidence type="ECO:0000259" key="2">
    <source>
        <dbReference type="Pfam" id="PF02839"/>
    </source>
</evidence>
<dbReference type="EMBL" id="BJLD01000001">
    <property type="protein sequence ID" value="GEA42033.1"/>
    <property type="molecule type" value="Genomic_DNA"/>
</dbReference>
<accession>A0ABC9ZJ62</accession>
<dbReference type="InterPro" id="IPR003610">
    <property type="entry name" value="CBM5/12"/>
</dbReference>
<feature type="domain" description="Chitin-binding type-3" evidence="2">
    <location>
        <begin position="34"/>
        <end position="70"/>
    </location>
</feature>
<dbReference type="GO" id="GO:0016787">
    <property type="term" value="F:hydrolase activity"/>
    <property type="evidence" value="ECO:0007669"/>
    <property type="project" value="UniProtKB-KW"/>
</dbReference>
<organism evidence="3 5">
    <name type="scientific">Corynebacterium striatum</name>
    <dbReference type="NCBI Taxonomy" id="43770"/>
    <lineage>
        <taxon>Bacteria</taxon>
        <taxon>Bacillati</taxon>
        <taxon>Actinomycetota</taxon>
        <taxon>Actinomycetes</taxon>
        <taxon>Mycobacteriales</taxon>
        <taxon>Corynebacteriaceae</taxon>
        <taxon>Corynebacterium</taxon>
    </lineage>
</organism>
<reference evidence="3 5" key="1">
    <citation type="submission" date="2019-06" db="EMBL/GenBank/DDBJ databases">
        <title>Draft genome sequence of Corynebacterium striatum NBRC 15291.</title>
        <authorList>
            <person name="Miura T."/>
            <person name="Furukawa M."/>
            <person name="Shimamura M."/>
            <person name="Ohyama Y."/>
            <person name="Yamazoe A."/>
            <person name="Kawasaki H."/>
        </authorList>
    </citation>
    <scope>NUCLEOTIDE SEQUENCE [LARGE SCALE GENOMIC DNA]</scope>
    <source>
        <strain evidence="3 5">NBRC 15291</strain>
    </source>
</reference>
<dbReference type="Gene3D" id="2.10.10.90">
    <property type="match status" value="1"/>
</dbReference>
<dbReference type="Proteomes" id="UP000315234">
    <property type="component" value="Unassembled WGS sequence"/>
</dbReference>
<comment type="caution">
    <text evidence="3">The sequence shown here is derived from an EMBL/GenBank/DDBJ whole genome shotgun (WGS) entry which is preliminary data.</text>
</comment>
<dbReference type="InterPro" id="IPR036573">
    <property type="entry name" value="CBM_sf_5/12"/>
</dbReference>
<evidence type="ECO:0000313" key="5">
    <source>
        <dbReference type="Proteomes" id="UP000315234"/>
    </source>
</evidence>
<proteinExistence type="predicted"/>
<dbReference type="EMBL" id="BJLD01000018">
    <property type="protein sequence ID" value="GEA44739.1"/>
    <property type="molecule type" value="Genomic_DNA"/>
</dbReference>
<dbReference type="Pfam" id="PF02839">
    <property type="entry name" value="CBM_5_12"/>
    <property type="match status" value="1"/>
</dbReference>
<dbReference type="SUPFAM" id="SSF51055">
    <property type="entry name" value="Carbohydrate binding domain"/>
    <property type="match status" value="1"/>
</dbReference>
<dbReference type="AlphaFoldDB" id="A0ABC9ZJ62"/>
<name>A0ABC9ZJ62_CORST</name>
<evidence type="ECO:0000313" key="3">
    <source>
        <dbReference type="EMBL" id="GEA42033.1"/>
    </source>
</evidence>
<evidence type="ECO:0000313" key="4">
    <source>
        <dbReference type="EMBL" id="GEA44739.1"/>
    </source>
</evidence>
<keyword evidence="1" id="KW-0378">Hydrolase</keyword>